<name>A0A7T0P9G1_9CORY</name>
<dbReference type="EMBL" id="CP064954">
    <property type="protein sequence ID" value="QPK78733.1"/>
    <property type="molecule type" value="Genomic_DNA"/>
</dbReference>
<evidence type="ECO:0000256" key="2">
    <source>
        <dbReference type="ARBA" id="ARBA00022692"/>
    </source>
</evidence>
<keyword evidence="3 6" id="KW-1133">Transmembrane helix</keyword>
<feature type="transmembrane region" description="Helical" evidence="6">
    <location>
        <begin position="256"/>
        <end position="280"/>
    </location>
</feature>
<evidence type="ECO:0000313" key="9">
    <source>
        <dbReference type="Proteomes" id="UP000594681"/>
    </source>
</evidence>
<evidence type="ECO:0000313" key="8">
    <source>
        <dbReference type="EMBL" id="QPK78733.1"/>
    </source>
</evidence>
<feature type="region of interest" description="Disordered" evidence="5">
    <location>
        <begin position="91"/>
        <end position="151"/>
    </location>
</feature>
<protein>
    <submittedName>
        <fullName evidence="8">RDD family protein</fullName>
    </submittedName>
</protein>
<dbReference type="RefSeq" id="WP_165009803.1">
    <property type="nucleotide sequence ID" value="NZ_CP064954.1"/>
</dbReference>
<accession>A0A7T0P9G1</accession>
<dbReference type="AlphaFoldDB" id="A0A7T0P9G1"/>
<evidence type="ECO:0000256" key="1">
    <source>
        <dbReference type="ARBA" id="ARBA00004141"/>
    </source>
</evidence>
<sequence>MSAPDLYAFFRLDPKDNCTALGVQLSARDARLAGDGFSTSSQERKLVSIGYAVLANDANRQAYDEALQARRTPTWQELQYLGDFGTWPPEYAGWTEPDPEHRSHNPYADTAFPGVGRSDPNPGPTSASPFPNPANPYVQQPQGGQVSPANPIWGQPTGAVNYADLQQRASNGTRALLGLADLFIATSAAGVVAVPLTLDGSSLLAPIVYVAVMLAVVLVPEHYWGGSPAKLLFGYRVRDVDTKEQLSLGRTLQRNWFRLAIAVPAVGPLVSSLAAIHAYFSISADNDLRAPHDRLAGAEVVKKTRR</sequence>
<proteinExistence type="predicted"/>
<dbReference type="InterPro" id="IPR010432">
    <property type="entry name" value="RDD"/>
</dbReference>
<keyword evidence="2 6" id="KW-0812">Transmembrane</keyword>
<evidence type="ECO:0000256" key="5">
    <source>
        <dbReference type="SAM" id="MobiDB-lite"/>
    </source>
</evidence>
<feature type="transmembrane region" description="Helical" evidence="6">
    <location>
        <begin position="175"/>
        <end position="197"/>
    </location>
</feature>
<dbReference type="GO" id="GO:0016020">
    <property type="term" value="C:membrane"/>
    <property type="evidence" value="ECO:0007669"/>
    <property type="project" value="UniProtKB-SubCell"/>
</dbReference>
<reference evidence="8 9" key="1">
    <citation type="submission" date="2020-11" db="EMBL/GenBank/DDBJ databases">
        <title>Corynebacterium sp. ZJ-599.</title>
        <authorList>
            <person name="Zhou J."/>
        </authorList>
    </citation>
    <scope>NUCLEOTIDE SEQUENCE [LARGE SCALE GENOMIC DNA]</scope>
    <source>
        <strain evidence="8 9">ZJ-599</strain>
    </source>
</reference>
<dbReference type="Pfam" id="PF06271">
    <property type="entry name" value="RDD"/>
    <property type="match status" value="1"/>
</dbReference>
<evidence type="ECO:0000259" key="7">
    <source>
        <dbReference type="Pfam" id="PF06271"/>
    </source>
</evidence>
<dbReference type="Proteomes" id="UP000594681">
    <property type="component" value="Chromosome"/>
</dbReference>
<dbReference type="KEGG" id="cliz:G7Y31_09315"/>
<feature type="domain" description="RDD" evidence="7">
    <location>
        <begin position="170"/>
        <end position="297"/>
    </location>
</feature>
<organism evidence="8 9">
    <name type="scientific">Corynebacterium lizhenjunii</name>
    <dbReference type="NCBI Taxonomy" id="2709394"/>
    <lineage>
        <taxon>Bacteria</taxon>
        <taxon>Bacillati</taxon>
        <taxon>Actinomycetota</taxon>
        <taxon>Actinomycetes</taxon>
        <taxon>Mycobacteriales</taxon>
        <taxon>Corynebacteriaceae</taxon>
        <taxon>Corynebacterium</taxon>
    </lineage>
</organism>
<keyword evidence="9" id="KW-1185">Reference proteome</keyword>
<gene>
    <name evidence="8" type="ORF">G7Y31_09315</name>
</gene>
<evidence type="ECO:0000256" key="4">
    <source>
        <dbReference type="ARBA" id="ARBA00023136"/>
    </source>
</evidence>
<evidence type="ECO:0000256" key="3">
    <source>
        <dbReference type="ARBA" id="ARBA00022989"/>
    </source>
</evidence>
<feature type="compositionally biased region" description="Polar residues" evidence="5">
    <location>
        <begin position="137"/>
        <end position="148"/>
    </location>
</feature>
<keyword evidence="4 6" id="KW-0472">Membrane</keyword>
<feature type="transmembrane region" description="Helical" evidence="6">
    <location>
        <begin position="203"/>
        <end position="220"/>
    </location>
</feature>
<evidence type="ECO:0000256" key="6">
    <source>
        <dbReference type="SAM" id="Phobius"/>
    </source>
</evidence>
<comment type="subcellular location">
    <subcellularLocation>
        <location evidence="1">Membrane</location>
        <topology evidence="1">Multi-pass membrane protein</topology>
    </subcellularLocation>
</comment>